<dbReference type="SMART" id="SM00953">
    <property type="entry name" value="RES"/>
    <property type="match status" value="1"/>
</dbReference>
<dbReference type="EMBL" id="BMOV01000014">
    <property type="protein sequence ID" value="GGO17014.1"/>
    <property type="molecule type" value="Genomic_DNA"/>
</dbReference>
<evidence type="ECO:0000313" key="2">
    <source>
        <dbReference type="EMBL" id="GGO17014.1"/>
    </source>
</evidence>
<protein>
    <recommendedName>
        <fullName evidence="1">RES domain-containing protein</fullName>
    </recommendedName>
</protein>
<comment type="caution">
    <text evidence="2">The sequence shown here is derived from an EMBL/GenBank/DDBJ whole genome shotgun (WGS) entry which is preliminary data.</text>
</comment>
<evidence type="ECO:0000259" key="1">
    <source>
        <dbReference type="SMART" id="SM00953"/>
    </source>
</evidence>
<sequence>MSRIIWTPDALSSEFLRLDPTHIWRLVEAQSRAATMKLVDSLGEQALLEDMLDGSKPPLPVGCSGLHYLLATPFRYDASKPSSVTRFRRKGSGDGVFYAARKVETAVAEMAFYRMLFFAESPKTILPRRPALFTGFHVPVHSARGLDLTVPPLSQDADLWTDKRDYEPCLQLADSARKAGAEIIVAQSVRDPQKGKTVAVLSPKAFAQKEPDLTKQESWAIHLRAGHAVAQRDFPRKSLSFDLADMDDGRLGVYPVASR</sequence>
<accession>A0ABQ2LJ06</accession>
<dbReference type="RefSeq" id="WP_150006332.1">
    <property type="nucleotide sequence ID" value="NZ_BMOV01000014.1"/>
</dbReference>
<dbReference type="Proteomes" id="UP000602381">
    <property type="component" value="Unassembled WGS sequence"/>
</dbReference>
<organism evidence="2 3">
    <name type="scientific">Iodidimonas muriae</name>
    <dbReference type="NCBI Taxonomy" id="261467"/>
    <lineage>
        <taxon>Bacteria</taxon>
        <taxon>Pseudomonadati</taxon>
        <taxon>Pseudomonadota</taxon>
        <taxon>Alphaproteobacteria</taxon>
        <taxon>Iodidimonadales</taxon>
        <taxon>Iodidimonadaceae</taxon>
        <taxon>Iodidimonas</taxon>
    </lineage>
</organism>
<keyword evidence="3" id="KW-1185">Reference proteome</keyword>
<proteinExistence type="predicted"/>
<feature type="domain" description="RES" evidence="1">
    <location>
        <begin position="73"/>
        <end position="212"/>
    </location>
</feature>
<dbReference type="InterPro" id="IPR014914">
    <property type="entry name" value="RES_dom"/>
</dbReference>
<reference evidence="3" key="1">
    <citation type="journal article" date="2019" name="Int. J. Syst. Evol. Microbiol.">
        <title>The Global Catalogue of Microorganisms (GCM) 10K type strain sequencing project: providing services to taxonomists for standard genome sequencing and annotation.</title>
        <authorList>
            <consortium name="The Broad Institute Genomics Platform"/>
            <consortium name="The Broad Institute Genome Sequencing Center for Infectious Disease"/>
            <person name="Wu L."/>
            <person name="Ma J."/>
        </authorList>
    </citation>
    <scope>NUCLEOTIDE SEQUENCE [LARGE SCALE GENOMIC DNA]</scope>
    <source>
        <strain evidence="3">JCM 17843</strain>
    </source>
</reference>
<evidence type="ECO:0000313" key="3">
    <source>
        <dbReference type="Proteomes" id="UP000602381"/>
    </source>
</evidence>
<name>A0ABQ2LJ06_9PROT</name>
<dbReference type="Pfam" id="PF08808">
    <property type="entry name" value="RES"/>
    <property type="match status" value="1"/>
</dbReference>
<gene>
    <name evidence="2" type="ORF">GCM10007972_26730</name>
</gene>